<keyword evidence="2" id="KW-1185">Reference proteome</keyword>
<proteinExistence type="predicted"/>
<organism evidence="1 2">
    <name type="scientific">Colletotrichum tanaceti</name>
    <dbReference type="NCBI Taxonomy" id="1306861"/>
    <lineage>
        <taxon>Eukaryota</taxon>
        <taxon>Fungi</taxon>
        <taxon>Dikarya</taxon>
        <taxon>Ascomycota</taxon>
        <taxon>Pezizomycotina</taxon>
        <taxon>Sordariomycetes</taxon>
        <taxon>Hypocreomycetidae</taxon>
        <taxon>Glomerellales</taxon>
        <taxon>Glomerellaceae</taxon>
        <taxon>Colletotrichum</taxon>
        <taxon>Colletotrichum destructivum species complex</taxon>
    </lineage>
</organism>
<dbReference type="Proteomes" id="UP000310108">
    <property type="component" value="Unassembled WGS sequence"/>
</dbReference>
<comment type="caution">
    <text evidence="1">The sequence shown here is derived from an EMBL/GenBank/DDBJ whole genome shotgun (WGS) entry which is preliminary data.</text>
</comment>
<sequence length="155" mass="17073">MRVAGSGCAGCAGAVDGHLCHQVVGFRIGDVYFDKEYLGDDHIVFFLQKVIFLGEGGAVYPIQLLFGKHLSWVLWGWGSSHVSSSYLASIAVYPCSHVSAPSDFGWFCAGDSLEQNRGRVREAGHWRVSFRSKHTQTNMGHRLRLSSFLLGRPQG</sequence>
<dbReference type="AlphaFoldDB" id="A0A4U6XE47"/>
<accession>A0A4U6XE47</accession>
<gene>
    <name evidence="1" type="ORF">CTA1_6945</name>
</gene>
<evidence type="ECO:0000313" key="1">
    <source>
        <dbReference type="EMBL" id="TKW53653.1"/>
    </source>
</evidence>
<reference evidence="1 2" key="1">
    <citation type="journal article" date="2019" name="PLoS ONE">
        <title>Comparative genome analysis indicates high evolutionary potential of pathogenicity genes in Colletotrichum tanaceti.</title>
        <authorList>
            <person name="Lelwala R.V."/>
            <person name="Korhonen P.K."/>
            <person name="Young N.D."/>
            <person name="Scott J.B."/>
            <person name="Ades P.A."/>
            <person name="Gasser R.B."/>
            <person name="Taylor P.W.J."/>
        </authorList>
    </citation>
    <scope>NUCLEOTIDE SEQUENCE [LARGE SCALE GENOMIC DNA]</scope>
    <source>
        <strain evidence="1">BRIP57314</strain>
    </source>
</reference>
<name>A0A4U6XE47_9PEZI</name>
<protein>
    <submittedName>
        <fullName evidence="1">Uncharacterized protein</fullName>
    </submittedName>
</protein>
<evidence type="ECO:0000313" key="2">
    <source>
        <dbReference type="Proteomes" id="UP000310108"/>
    </source>
</evidence>
<dbReference type="EMBL" id="PJEX01000174">
    <property type="protein sequence ID" value="TKW53653.1"/>
    <property type="molecule type" value="Genomic_DNA"/>
</dbReference>